<keyword evidence="6" id="KW-0249">Electron transport</keyword>
<reference evidence="9" key="1">
    <citation type="journal article" date="2020" name="bioRxiv">
        <title>Comparative genomics of Chlamydomonas.</title>
        <authorList>
            <person name="Craig R.J."/>
            <person name="Hasan A.R."/>
            <person name="Ness R.W."/>
            <person name="Keightley P.D."/>
        </authorList>
    </citation>
    <scope>NUCLEOTIDE SEQUENCE</scope>
    <source>
        <strain evidence="9">CCAP 11/173</strain>
    </source>
</reference>
<evidence type="ECO:0000313" key="9">
    <source>
        <dbReference type="EMBL" id="KAG2427021.1"/>
    </source>
</evidence>
<keyword evidence="10" id="KW-1185">Reference proteome</keyword>
<organism evidence="9 10">
    <name type="scientific">Chlamydomonas schloesseri</name>
    <dbReference type="NCBI Taxonomy" id="2026947"/>
    <lineage>
        <taxon>Eukaryota</taxon>
        <taxon>Viridiplantae</taxon>
        <taxon>Chlorophyta</taxon>
        <taxon>core chlorophytes</taxon>
        <taxon>Chlorophyceae</taxon>
        <taxon>CS clade</taxon>
        <taxon>Chlamydomonadales</taxon>
        <taxon>Chlamydomonadaceae</taxon>
        <taxon>Chlamydomonas</taxon>
    </lineage>
</organism>
<accession>A0A835SK41</accession>
<evidence type="ECO:0000256" key="6">
    <source>
        <dbReference type="ARBA" id="ARBA00022982"/>
    </source>
</evidence>
<evidence type="ECO:0000256" key="4">
    <source>
        <dbReference type="ARBA" id="ARBA00022660"/>
    </source>
</evidence>
<evidence type="ECO:0000313" key="10">
    <source>
        <dbReference type="Proteomes" id="UP000613740"/>
    </source>
</evidence>
<dbReference type="Proteomes" id="UP000613740">
    <property type="component" value="Unassembled WGS sequence"/>
</dbReference>
<dbReference type="GO" id="GO:0005743">
    <property type="term" value="C:mitochondrial inner membrane"/>
    <property type="evidence" value="ECO:0007669"/>
    <property type="project" value="UniProtKB-SubCell"/>
</dbReference>
<evidence type="ECO:0000256" key="1">
    <source>
        <dbReference type="ARBA" id="ARBA00004443"/>
    </source>
</evidence>
<keyword evidence="5" id="KW-0999">Mitochondrion inner membrane</keyword>
<keyword evidence="4" id="KW-0679">Respiratory chain</keyword>
<comment type="caution">
    <text evidence="9">The sequence shown here is derived from an EMBL/GenBank/DDBJ whole genome shotgun (WGS) entry which is preliminary data.</text>
</comment>
<gene>
    <name evidence="9" type="ORF">HYH02_014667</name>
</gene>
<name>A0A835SK41_9CHLO</name>
<evidence type="ECO:0000256" key="3">
    <source>
        <dbReference type="ARBA" id="ARBA00022448"/>
    </source>
</evidence>
<dbReference type="AlphaFoldDB" id="A0A835SK41"/>
<comment type="subcellular location">
    <subcellularLocation>
        <location evidence="1">Mitochondrion inner membrane</location>
        <topology evidence="1">Peripheral membrane protein</topology>
        <orientation evidence="1">Matrix side</orientation>
    </subcellularLocation>
</comment>
<dbReference type="PANTHER" id="PTHR12964">
    <property type="entry name" value="NADH-UBIQUINONE OXIDOREDUCTASE B14 SUBUNIT"/>
    <property type="match status" value="1"/>
</dbReference>
<keyword evidence="7" id="KW-0496">Mitochondrion</keyword>
<keyword evidence="8" id="KW-0472">Membrane</keyword>
<evidence type="ECO:0000256" key="5">
    <source>
        <dbReference type="ARBA" id="ARBA00022792"/>
    </source>
</evidence>
<comment type="similarity">
    <text evidence="2">Belongs to the complex I LYR family.</text>
</comment>
<evidence type="ECO:0000256" key="7">
    <source>
        <dbReference type="ARBA" id="ARBA00023128"/>
    </source>
</evidence>
<dbReference type="PANTHER" id="PTHR12964:SF0">
    <property type="entry name" value="NADH DEHYDROGENASE [UBIQUINONE] 1 ALPHA SUBCOMPLEX SUBUNIT 6"/>
    <property type="match status" value="1"/>
</dbReference>
<dbReference type="OrthoDB" id="14535at2759"/>
<evidence type="ECO:0000256" key="2">
    <source>
        <dbReference type="ARBA" id="ARBA00009508"/>
    </source>
</evidence>
<dbReference type="GO" id="GO:0006979">
    <property type="term" value="P:response to oxidative stress"/>
    <property type="evidence" value="ECO:0007669"/>
    <property type="project" value="TreeGrafter"/>
</dbReference>
<keyword evidence="3" id="KW-0813">Transport</keyword>
<dbReference type="EMBL" id="JAEHOD010000103">
    <property type="protein sequence ID" value="KAG2427021.1"/>
    <property type="molecule type" value="Genomic_DNA"/>
</dbReference>
<proteinExistence type="inferred from homology"/>
<evidence type="ECO:0000256" key="8">
    <source>
        <dbReference type="ARBA" id="ARBA00023136"/>
    </source>
</evidence>
<evidence type="ECO:0008006" key="11">
    <source>
        <dbReference type="Google" id="ProtNLM"/>
    </source>
</evidence>
<protein>
    <recommendedName>
        <fullName evidence="11">NADH dehydrogenase [ubiquinone] 1 alpha subcomplex subunit 6</fullName>
    </recommendedName>
</protein>
<dbReference type="InterPro" id="IPR016488">
    <property type="entry name" value="NADH_Ub_cplx-1_asu_su-6"/>
</dbReference>
<sequence>MSSRLAQKAVEVAHQEKRLFGGAARHFYFEICRCLPFIQRLHKMEEMVSLKELRAIVKDKFKEYKDVKDGRVVDLLIFKGREEIETYLLMHKQRHHVVTEVVEPYYAKQRAVKKVSTNSPFLDSFLSSGYAAIGTRNS</sequence>